<proteinExistence type="predicted"/>
<evidence type="ECO:0000256" key="1">
    <source>
        <dbReference type="ARBA" id="ARBA00023157"/>
    </source>
</evidence>
<reference evidence="4" key="1">
    <citation type="submission" date="2017-07" db="EMBL/GenBank/DDBJ databases">
        <title>Taro Niue Genome Assembly and Annotation.</title>
        <authorList>
            <person name="Atibalentja N."/>
            <person name="Keating K."/>
            <person name="Fields C.J."/>
        </authorList>
    </citation>
    <scope>NUCLEOTIDE SEQUENCE</scope>
    <source>
        <strain evidence="4">Niue_2</strain>
        <tissue evidence="4">Leaf</tissue>
    </source>
</reference>
<dbReference type="PANTHER" id="PTHR47565:SF2">
    <property type="entry name" value="CYTOCHROME C OXIDASE 19-1"/>
    <property type="match status" value="1"/>
</dbReference>
<sequence length="316" mass="34816">CVWAPPLSPLSLSRLHRVPCEWEIQPKQGGPAGDHRRGSAFAAARIRHLPATGRPVGPAGAPSPFPSFFLWLFSATCVSPAVYLPHPCCTVFQRGEGQLDLRCRPPSHYRRTAICASLGTGRPDALLREVLLPLLTPPGNADAPPRRQELLERPPDRPAALRSPLRDPPVQPAIVPHAQTPLTSWGQHCLRLDPPSPSAAVVQHRLYPDPTQTNDLPAGGAFGGNRGLRPVPPEKGVFPLDHQHECDLEKKEYLACLKSSGHNSEKCREFSKKYLQCRMEKNLMARQDLSELGFGRDSDGQNSKEKNARDLSHDKE</sequence>
<feature type="domain" description="CHCH" evidence="3">
    <location>
        <begin position="246"/>
        <end position="280"/>
    </location>
</feature>
<dbReference type="PROSITE" id="PS51808">
    <property type="entry name" value="CHCH"/>
    <property type="match status" value="1"/>
</dbReference>
<dbReference type="EMBL" id="NMUH01000754">
    <property type="protein sequence ID" value="MQL84332.1"/>
    <property type="molecule type" value="Genomic_DNA"/>
</dbReference>
<feature type="region of interest" description="Disordered" evidence="2">
    <location>
        <begin position="136"/>
        <end position="169"/>
    </location>
</feature>
<evidence type="ECO:0000259" key="3">
    <source>
        <dbReference type="Pfam" id="PF06747"/>
    </source>
</evidence>
<dbReference type="AlphaFoldDB" id="A0A843UES2"/>
<feature type="non-terminal residue" evidence="4">
    <location>
        <position position="316"/>
    </location>
</feature>
<dbReference type="Pfam" id="PF06747">
    <property type="entry name" value="CHCH"/>
    <property type="match status" value="1"/>
</dbReference>
<evidence type="ECO:0000313" key="4">
    <source>
        <dbReference type="EMBL" id="MQL84332.1"/>
    </source>
</evidence>
<feature type="non-terminal residue" evidence="4">
    <location>
        <position position="1"/>
    </location>
</feature>
<evidence type="ECO:0000313" key="5">
    <source>
        <dbReference type="Proteomes" id="UP000652761"/>
    </source>
</evidence>
<dbReference type="OrthoDB" id="268594at2759"/>
<feature type="region of interest" description="Disordered" evidence="2">
    <location>
        <begin position="291"/>
        <end position="316"/>
    </location>
</feature>
<gene>
    <name evidence="4" type="ORF">Taro_016824</name>
</gene>
<keyword evidence="5" id="KW-1185">Reference proteome</keyword>
<accession>A0A843UES2</accession>
<protein>
    <recommendedName>
        <fullName evidence="3">CHCH domain-containing protein</fullName>
    </recommendedName>
</protein>
<dbReference type="PANTHER" id="PTHR47565">
    <property type="entry name" value="CYTOCHROME C OXIDASE 19-1"/>
    <property type="match status" value="1"/>
</dbReference>
<dbReference type="Proteomes" id="UP000652761">
    <property type="component" value="Unassembled WGS sequence"/>
</dbReference>
<keyword evidence="1" id="KW-1015">Disulfide bond</keyword>
<evidence type="ECO:0000256" key="2">
    <source>
        <dbReference type="SAM" id="MobiDB-lite"/>
    </source>
</evidence>
<dbReference type="InterPro" id="IPR010625">
    <property type="entry name" value="CHCH"/>
</dbReference>
<comment type="caution">
    <text evidence="4">The sequence shown here is derived from an EMBL/GenBank/DDBJ whole genome shotgun (WGS) entry which is preliminary data.</text>
</comment>
<name>A0A843UES2_COLES</name>
<organism evidence="4 5">
    <name type="scientific">Colocasia esculenta</name>
    <name type="common">Wild taro</name>
    <name type="synonym">Arum esculentum</name>
    <dbReference type="NCBI Taxonomy" id="4460"/>
    <lineage>
        <taxon>Eukaryota</taxon>
        <taxon>Viridiplantae</taxon>
        <taxon>Streptophyta</taxon>
        <taxon>Embryophyta</taxon>
        <taxon>Tracheophyta</taxon>
        <taxon>Spermatophyta</taxon>
        <taxon>Magnoliopsida</taxon>
        <taxon>Liliopsida</taxon>
        <taxon>Araceae</taxon>
        <taxon>Aroideae</taxon>
        <taxon>Colocasieae</taxon>
        <taxon>Colocasia</taxon>
    </lineage>
</organism>
<feature type="compositionally biased region" description="Basic and acidic residues" evidence="2">
    <location>
        <begin position="294"/>
        <end position="316"/>
    </location>
</feature>
<feature type="compositionally biased region" description="Basic and acidic residues" evidence="2">
    <location>
        <begin position="144"/>
        <end position="156"/>
    </location>
</feature>